<dbReference type="InterPro" id="IPR012338">
    <property type="entry name" value="Beta-lactam/transpept-like"/>
</dbReference>
<evidence type="ECO:0000256" key="11">
    <source>
        <dbReference type="SAM" id="SignalP"/>
    </source>
</evidence>
<dbReference type="Gene3D" id="3.40.710.10">
    <property type="entry name" value="DD-peptidase/beta-lactamase superfamily"/>
    <property type="match status" value="1"/>
</dbReference>
<evidence type="ECO:0000256" key="9">
    <source>
        <dbReference type="RuleBase" id="RU004016"/>
    </source>
</evidence>
<feature type="active site" description="Acyl-ester intermediate" evidence="7">
    <location>
        <position position="72"/>
    </location>
</feature>
<dbReference type="AlphaFoldDB" id="A0A1H1H5B7"/>
<feature type="active site" evidence="7">
    <location>
        <position position="131"/>
    </location>
</feature>
<keyword evidence="6" id="KW-0961">Cell wall biogenesis/degradation</keyword>
<reference evidence="13 14" key="1">
    <citation type="submission" date="2016-10" db="EMBL/GenBank/DDBJ databases">
        <authorList>
            <person name="de Groot N.N."/>
        </authorList>
    </citation>
    <scope>NUCLEOTIDE SEQUENCE [LARGE SCALE GENOMIC DNA]</scope>
    <source>
        <strain evidence="13 14">DSM 43794</strain>
    </source>
</reference>
<feature type="compositionally biased region" description="Polar residues" evidence="10">
    <location>
        <begin position="316"/>
        <end position="338"/>
    </location>
</feature>
<feature type="region of interest" description="Disordered" evidence="10">
    <location>
        <begin position="258"/>
        <end position="338"/>
    </location>
</feature>
<evidence type="ECO:0000256" key="10">
    <source>
        <dbReference type="SAM" id="MobiDB-lite"/>
    </source>
</evidence>
<evidence type="ECO:0000256" key="5">
    <source>
        <dbReference type="ARBA" id="ARBA00022984"/>
    </source>
</evidence>
<keyword evidence="2 11" id="KW-0732">Signal</keyword>
<dbReference type="GO" id="GO:0006508">
    <property type="term" value="P:proteolysis"/>
    <property type="evidence" value="ECO:0007669"/>
    <property type="project" value="InterPro"/>
</dbReference>
<evidence type="ECO:0000256" key="7">
    <source>
        <dbReference type="PIRSR" id="PIRSR618044-1"/>
    </source>
</evidence>
<dbReference type="Pfam" id="PF00768">
    <property type="entry name" value="Peptidase_S11"/>
    <property type="match status" value="1"/>
</dbReference>
<dbReference type="InterPro" id="IPR006311">
    <property type="entry name" value="TAT_signal"/>
</dbReference>
<dbReference type="GO" id="GO:0009002">
    <property type="term" value="F:serine-type D-Ala-D-Ala carboxypeptidase activity"/>
    <property type="evidence" value="ECO:0007669"/>
    <property type="project" value="InterPro"/>
</dbReference>
<keyword evidence="3" id="KW-0378">Hydrolase</keyword>
<proteinExistence type="inferred from homology"/>
<dbReference type="GO" id="GO:0009252">
    <property type="term" value="P:peptidoglycan biosynthetic process"/>
    <property type="evidence" value="ECO:0007669"/>
    <property type="project" value="UniProtKB-KW"/>
</dbReference>
<evidence type="ECO:0000256" key="8">
    <source>
        <dbReference type="PIRSR" id="PIRSR618044-2"/>
    </source>
</evidence>
<evidence type="ECO:0000256" key="6">
    <source>
        <dbReference type="ARBA" id="ARBA00023316"/>
    </source>
</evidence>
<keyword evidence="13" id="KW-0645">Protease</keyword>
<dbReference type="EMBL" id="FNKK01000002">
    <property type="protein sequence ID" value="SDR20682.1"/>
    <property type="molecule type" value="Genomic_DNA"/>
</dbReference>
<dbReference type="SUPFAM" id="SSF56601">
    <property type="entry name" value="beta-lactamase/transpeptidase-like"/>
    <property type="match status" value="1"/>
</dbReference>
<evidence type="ECO:0000313" key="14">
    <source>
        <dbReference type="Proteomes" id="UP000217103"/>
    </source>
</evidence>
<keyword evidence="5" id="KW-0573">Peptidoglycan synthesis</keyword>
<keyword evidence="14" id="KW-1185">Reference proteome</keyword>
<dbReference type="GO" id="GO:0071555">
    <property type="term" value="P:cell wall organization"/>
    <property type="evidence" value="ECO:0007669"/>
    <property type="project" value="UniProtKB-KW"/>
</dbReference>
<name>A0A1H1H5B7_9ACTN</name>
<feature type="domain" description="Peptidase S11 D-alanyl-D-alanine carboxypeptidase A N-terminal" evidence="12">
    <location>
        <begin position="44"/>
        <end position="257"/>
    </location>
</feature>
<dbReference type="STRING" id="35622.SAMN04489764_4076"/>
<dbReference type="InterPro" id="IPR018044">
    <property type="entry name" value="Peptidase_S11"/>
</dbReference>
<feature type="chain" id="PRO_5011713550" evidence="11">
    <location>
        <begin position="28"/>
        <end position="338"/>
    </location>
</feature>
<accession>A0A1H1H5B7</accession>
<dbReference type="Proteomes" id="UP000217103">
    <property type="component" value="Unassembled WGS sequence"/>
</dbReference>
<dbReference type="InterPro" id="IPR001967">
    <property type="entry name" value="Peptidase_S11_N"/>
</dbReference>
<keyword evidence="4" id="KW-0133">Cell shape</keyword>
<feature type="signal peptide" evidence="11">
    <location>
        <begin position="1"/>
        <end position="27"/>
    </location>
</feature>
<evidence type="ECO:0000256" key="1">
    <source>
        <dbReference type="ARBA" id="ARBA00007164"/>
    </source>
</evidence>
<dbReference type="PROSITE" id="PS51318">
    <property type="entry name" value="TAT"/>
    <property type="match status" value="1"/>
</dbReference>
<dbReference type="PANTHER" id="PTHR21581">
    <property type="entry name" value="D-ALANYL-D-ALANINE CARBOXYPEPTIDASE"/>
    <property type="match status" value="1"/>
</dbReference>
<comment type="similarity">
    <text evidence="1 9">Belongs to the peptidase S11 family.</text>
</comment>
<keyword evidence="13" id="KW-0121">Carboxypeptidase</keyword>
<feature type="active site" description="Proton acceptor" evidence="7">
    <location>
        <position position="75"/>
    </location>
</feature>
<dbReference type="RefSeq" id="WP_242659429.1">
    <property type="nucleotide sequence ID" value="NZ_FNKK01000002.1"/>
</dbReference>
<evidence type="ECO:0000256" key="2">
    <source>
        <dbReference type="ARBA" id="ARBA00022729"/>
    </source>
</evidence>
<dbReference type="PRINTS" id="PR00725">
    <property type="entry name" value="DADACBPTASE1"/>
</dbReference>
<organism evidence="13 14">
    <name type="scientific">Thermostaphylospora chromogena</name>
    <dbReference type="NCBI Taxonomy" id="35622"/>
    <lineage>
        <taxon>Bacteria</taxon>
        <taxon>Bacillati</taxon>
        <taxon>Actinomycetota</taxon>
        <taxon>Actinomycetes</taxon>
        <taxon>Streptosporangiales</taxon>
        <taxon>Thermomonosporaceae</taxon>
        <taxon>Thermostaphylospora</taxon>
    </lineage>
</organism>
<evidence type="ECO:0000313" key="13">
    <source>
        <dbReference type="EMBL" id="SDR20682.1"/>
    </source>
</evidence>
<feature type="binding site" evidence="8">
    <location>
        <position position="227"/>
    </location>
    <ligand>
        <name>substrate</name>
    </ligand>
</feature>
<evidence type="ECO:0000256" key="4">
    <source>
        <dbReference type="ARBA" id="ARBA00022960"/>
    </source>
</evidence>
<evidence type="ECO:0000259" key="12">
    <source>
        <dbReference type="Pfam" id="PF00768"/>
    </source>
</evidence>
<protein>
    <submittedName>
        <fullName evidence="13">D-alanyl-D-alanine carboxypeptidase (Penicillin-binding protein 5/6)</fullName>
    </submittedName>
</protein>
<evidence type="ECO:0000256" key="3">
    <source>
        <dbReference type="ARBA" id="ARBA00022801"/>
    </source>
</evidence>
<dbReference type="GO" id="GO:0008360">
    <property type="term" value="P:regulation of cell shape"/>
    <property type="evidence" value="ECO:0007669"/>
    <property type="project" value="UniProtKB-KW"/>
</dbReference>
<dbReference type="PANTHER" id="PTHR21581:SF33">
    <property type="entry name" value="D-ALANYL-D-ALANINE CARBOXYPEPTIDASE DACB"/>
    <property type="match status" value="1"/>
</dbReference>
<gene>
    <name evidence="13" type="ORF">SAMN04489764_4076</name>
</gene>
<sequence length="338" mass="35439">MQSRRTLPLACALAAGLLLGAPLPALASPTTAATIPAADQAAPEGRASYLIDARSGTVHSAEHADRRLPIASLTKVMTAYIALTHADLDDTVKITRQDVDYAVRGGGTSAYLRPGDRLTIRELLYGLMLPSGADAAHALGPGVQAFTAKMNATARSLGMHDTRYVNADGYSTARDQAVLIRQALRIPAFTQITSTPSHSIPATAGHRAYTWTNTNRLLGTPGVIGVKTGFTRAAGYCLAFAAENAGRTLIGVVLGSPNLQPPLPDGPRAADHRRTGMSPAFAGRPAETERPRTWNRPGPVREAGNPPTGCARMRNRTITSSRSSAAQCSTGSARTALS</sequence>